<accession>A0A381ZS55</accession>
<protein>
    <submittedName>
        <fullName evidence="1">Uncharacterized protein</fullName>
    </submittedName>
</protein>
<name>A0A381ZS55_9ZZZZ</name>
<reference evidence="1" key="1">
    <citation type="submission" date="2018-05" db="EMBL/GenBank/DDBJ databases">
        <authorList>
            <person name="Lanie J.A."/>
            <person name="Ng W.-L."/>
            <person name="Kazmierczak K.M."/>
            <person name="Andrzejewski T.M."/>
            <person name="Davidsen T.M."/>
            <person name="Wayne K.J."/>
            <person name="Tettelin H."/>
            <person name="Glass J.I."/>
            <person name="Rusch D."/>
            <person name="Podicherti R."/>
            <person name="Tsui H.-C.T."/>
            <person name="Winkler M.E."/>
        </authorList>
    </citation>
    <scope>NUCLEOTIDE SEQUENCE</scope>
</reference>
<sequence length="98" mass="10977">MSTLAFNPYNPEIKNRFSNALKDGYRDALCPIYNENFLDEGSPGKISFPLILTFPEPIDVIDDKILRIVVLPEPFGPSKQTTAPDGTVKETLFNTVCR</sequence>
<dbReference type="AlphaFoldDB" id="A0A381ZS55"/>
<dbReference type="EMBL" id="UINC01022446">
    <property type="protein sequence ID" value="SVA92066.1"/>
    <property type="molecule type" value="Genomic_DNA"/>
</dbReference>
<organism evidence="1">
    <name type="scientific">marine metagenome</name>
    <dbReference type="NCBI Taxonomy" id="408172"/>
    <lineage>
        <taxon>unclassified sequences</taxon>
        <taxon>metagenomes</taxon>
        <taxon>ecological metagenomes</taxon>
    </lineage>
</organism>
<proteinExistence type="predicted"/>
<gene>
    <name evidence="1" type="ORF">METZ01_LOCUS144920</name>
</gene>
<evidence type="ECO:0000313" key="1">
    <source>
        <dbReference type="EMBL" id="SVA92066.1"/>
    </source>
</evidence>